<dbReference type="InterPro" id="IPR050249">
    <property type="entry name" value="Pseudomonas-type_ThrB"/>
</dbReference>
<proteinExistence type="inferred from homology"/>
<name>A0A820UIM5_9BILA</name>
<comment type="caution">
    <text evidence="3">The sequence shown here is derived from an EMBL/GenBank/DDBJ whole genome shotgun (WGS) entry which is preliminary data.</text>
</comment>
<sequence length="518" mass="60601">MSSTLRVLFFHGLGSSINGRKSLYLAKHFPNSYTPHLKPYYLLPLAFWRAIIAIYHFKPDIIVGTSFGGFILMLLLQRQVWNGNTILLAPATGLLFKKRLWLPKDHRKNIVIVAGRNDKTVPLEGLTELQQSSRDNIRFLVVEDDHRLNKSMIEQDQLRNLINANSQPPMTTNKINNYFDCIKLWLSCEYLRGIRSNTIKTLFQTNLALKNLRHQLDNEIVDRLNLLEGGFRPDETYLLITTDQVKYVVKYIEYSHSLEHLQSILQFEKLLHDSYEYLCPQIILSSKQQLVIRDDNRFLFIQTFIEGVEPTREILDKDDIYLHKMGHLLAQWRIASREYSSSIQIEEEDRELTDQWWKKQTIQNVDPFLLSNFLECKKYLINLKANFERGLIHNDFHANNSIMTNDGNIFIIDFVDACQSVFVADLATSLFHLLVDQQNGEHRAQAFLQGYQQTTPLIKEEINALDMFVRFKLTLSIIEDLRDSNDTDHPFIQSCFHLLHKLNNHSTLVKNLCLQHYF</sequence>
<reference evidence="3" key="1">
    <citation type="submission" date="2021-02" db="EMBL/GenBank/DDBJ databases">
        <authorList>
            <person name="Nowell W R."/>
        </authorList>
    </citation>
    <scope>NUCLEOTIDE SEQUENCE</scope>
</reference>
<dbReference type="AlphaFoldDB" id="A0A820UIM5"/>
<evidence type="ECO:0000259" key="2">
    <source>
        <dbReference type="Pfam" id="PF01636"/>
    </source>
</evidence>
<dbReference type="Pfam" id="PF01636">
    <property type="entry name" value="APH"/>
    <property type="match status" value="1"/>
</dbReference>
<dbReference type="PANTHER" id="PTHR21064">
    <property type="entry name" value="AMINOGLYCOSIDE PHOSPHOTRANSFERASE DOMAIN-CONTAINING PROTEIN-RELATED"/>
    <property type="match status" value="1"/>
</dbReference>
<dbReference type="EMBL" id="CAJOBQ010001416">
    <property type="protein sequence ID" value="CAF4485351.1"/>
    <property type="molecule type" value="Genomic_DNA"/>
</dbReference>
<dbReference type="SUPFAM" id="SSF53474">
    <property type="entry name" value="alpha/beta-Hydrolases"/>
    <property type="match status" value="1"/>
</dbReference>
<organism evidence="3 4">
    <name type="scientific">Rotaria socialis</name>
    <dbReference type="NCBI Taxonomy" id="392032"/>
    <lineage>
        <taxon>Eukaryota</taxon>
        <taxon>Metazoa</taxon>
        <taxon>Spiralia</taxon>
        <taxon>Gnathifera</taxon>
        <taxon>Rotifera</taxon>
        <taxon>Eurotatoria</taxon>
        <taxon>Bdelloidea</taxon>
        <taxon>Philodinida</taxon>
        <taxon>Philodinidae</taxon>
        <taxon>Rotaria</taxon>
    </lineage>
</organism>
<evidence type="ECO:0000313" key="4">
    <source>
        <dbReference type="Proteomes" id="UP000663862"/>
    </source>
</evidence>
<dbReference type="InterPro" id="IPR002575">
    <property type="entry name" value="Aminoglycoside_PTrfase"/>
</dbReference>
<comment type="similarity">
    <text evidence="1">Belongs to the pseudomonas-type ThrB family.</text>
</comment>
<dbReference type="SUPFAM" id="SSF56112">
    <property type="entry name" value="Protein kinase-like (PK-like)"/>
    <property type="match status" value="1"/>
</dbReference>
<dbReference type="Proteomes" id="UP000663862">
    <property type="component" value="Unassembled WGS sequence"/>
</dbReference>
<dbReference type="Gene3D" id="3.90.1200.10">
    <property type="match status" value="1"/>
</dbReference>
<gene>
    <name evidence="3" type="ORF">TSG867_LOCUS19870</name>
</gene>
<dbReference type="Gene3D" id="3.40.50.1820">
    <property type="entry name" value="alpha/beta hydrolase"/>
    <property type="match status" value="1"/>
</dbReference>
<evidence type="ECO:0000256" key="1">
    <source>
        <dbReference type="ARBA" id="ARBA00038240"/>
    </source>
</evidence>
<dbReference type="GO" id="GO:0019202">
    <property type="term" value="F:amino acid kinase activity"/>
    <property type="evidence" value="ECO:0007669"/>
    <property type="project" value="TreeGrafter"/>
</dbReference>
<feature type="domain" description="Aminoglycoside phosphotransferase" evidence="2">
    <location>
        <begin position="226"/>
        <end position="454"/>
    </location>
</feature>
<dbReference type="InterPro" id="IPR029058">
    <property type="entry name" value="AB_hydrolase_fold"/>
</dbReference>
<protein>
    <recommendedName>
        <fullName evidence="2">Aminoglycoside phosphotransferase domain-containing protein</fullName>
    </recommendedName>
</protein>
<evidence type="ECO:0000313" key="3">
    <source>
        <dbReference type="EMBL" id="CAF4485351.1"/>
    </source>
</evidence>
<dbReference type="PANTHER" id="PTHR21064:SF6">
    <property type="entry name" value="AMINOGLYCOSIDE PHOSPHOTRANSFERASE DOMAIN-CONTAINING PROTEIN"/>
    <property type="match status" value="1"/>
</dbReference>
<dbReference type="InterPro" id="IPR011009">
    <property type="entry name" value="Kinase-like_dom_sf"/>
</dbReference>
<accession>A0A820UIM5</accession>